<reference evidence="3" key="1">
    <citation type="journal article" date="2015" name="PeerJ">
        <title>First genomic representation of candidate bacterial phylum KSB3 points to enhanced environmental sensing as a trigger of wastewater bulking.</title>
        <authorList>
            <person name="Sekiguchi Y."/>
            <person name="Ohashi A."/>
            <person name="Parks D.H."/>
            <person name="Yamauchi T."/>
            <person name="Tyson G.W."/>
            <person name="Hugenholtz P."/>
        </authorList>
    </citation>
    <scope>NUCLEOTIDE SEQUENCE [LARGE SCALE GENOMIC DNA]</scope>
</reference>
<gene>
    <name evidence="3" type="ORF">U14_01349</name>
</gene>
<dbReference type="CDD" id="cd00586">
    <property type="entry name" value="4HBT"/>
    <property type="match status" value="1"/>
</dbReference>
<dbReference type="SUPFAM" id="SSF54637">
    <property type="entry name" value="Thioesterase/thiol ester dehydrase-isomerase"/>
    <property type="match status" value="1"/>
</dbReference>
<proteinExistence type="inferred from homology"/>
<dbReference type="InterPro" id="IPR029069">
    <property type="entry name" value="HotDog_dom_sf"/>
</dbReference>
<dbReference type="InterPro" id="IPR050563">
    <property type="entry name" value="4-hydroxybenzoyl-CoA_TE"/>
</dbReference>
<dbReference type="HOGENOM" id="CLU_101141_7_3_0"/>
<dbReference type="Proteomes" id="UP000030700">
    <property type="component" value="Unassembled WGS sequence"/>
</dbReference>
<name>A0A0S6VRY4_9BACT</name>
<evidence type="ECO:0000313" key="4">
    <source>
        <dbReference type="Proteomes" id="UP000030700"/>
    </source>
</evidence>
<keyword evidence="2" id="KW-0378">Hydrolase</keyword>
<dbReference type="STRING" id="1499966.U14_01349"/>
<dbReference type="Gene3D" id="3.10.129.10">
    <property type="entry name" value="Hotdog Thioesterase"/>
    <property type="match status" value="1"/>
</dbReference>
<dbReference type="PIRSF" id="PIRSF003230">
    <property type="entry name" value="YbgC"/>
    <property type="match status" value="1"/>
</dbReference>
<sequence>MTTGLMRANEMEHFQFSLTFHVRDYECDFQGIVNNAMYLHYVEHCRHEYAKHIGLDVVSLAKQGINLVVIRAELNYKHPLRSGDTFVVGTNLERVSRIRLAFQHTIYCPHQGASASNDGYDPEQDILIAQVRILVTAMNEHGRPFWPKSLDALFHQG</sequence>
<dbReference type="EMBL" id="DF820455">
    <property type="protein sequence ID" value="GAK50123.1"/>
    <property type="molecule type" value="Genomic_DNA"/>
</dbReference>
<dbReference type="AlphaFoldDB" id="A0A0S6VRY4"/>
<dbReference type="Pfam" id="PF13279">
    <property type="entry name" value="4HBT_2"/>
    <property type="match status" value="1"/>
</dbReference>
<accession>A0A0S6VRY4</accession>
<keyword evidence="4" id="KW-1185">Reference proteome</keyword>
<dbReference type="GO" id="GO:0047617">
    <property type="term" value="F:fatty acyl-CoA hydrolase activity"/>
    <property type="evidence" value="ECO:0007669"/>
    <property type="project" value="TreeGrafter"/>
</dbReference>
<evidence type="ECO:0000313" key="3">
    <source>
        <dbReference type="EMBL" id="GAK50123.1"/>
    </source>
</evidence>
<comment type="similarity">
    <text evidence="1">Belongs to the 4-hydroxybenzoyl-CoA thioesterase family.</text>
</comment>
<evidence type="ECO:0000256" key="2">
    <source>
        <dbReference type="ARBA" id="ARBA00022801"/>
    </source>
</evidence>
<dbReference type="PANTHER" id="PTHR31793">
    <property type="entry name" value="4-HYDROXYBENZOYL-COA THIOESTERASE FAMILY MEMBER"/>
    <property type="match status" value="1"/>
</dbReference>
<protein>
    <submittedName>
        <fullName evidence="3">Uncharacterized protein</fullName>
    </submittedName>
</protein>
<dbReference type="PANTHER" id="PTHR31793:SF27">
    <property type="entry name" value="NOVEL THIOESTERASE SUPERFAMILY DOMAIN AND SAPOSIN A-TYPE DOMAIN CONTAINING PROTEIN (0610012H03RIK)"/>
    <property type="match status" value="1"/>
</dbReference>
<organism evidence="3">
    <name type="scientific">Candidatus Moduliflexus flocculans</name>
    <dbReference type="NCBI Taxonomy" id="1499966"/>
    <lineage>
        <taxon>Bacteria</taxon>
        <taxon>Candidatus Moduliflexota</taxon>
        <taxon>Candidatus Moduliflexia</taxon>
        <taxon>Candidatus Moduliflexales</taxon>
        <taxon>Candidatus Moduliflexaceae</taxon>
    </lineage>
</organism>
<dbReference type="InterPro" id="IPR006684">
    <property type="entry name" value="YbgC/YbaW"/>
</dbReference>
<dbReference type="NCBIfam" id="TIGR00051">
    <property type="entry name" value="YbgC/FadM family acyl-CoA thioesterase"/>
    <property type="match status" value="1"/>
</dbReference>
<evidence type="ECO:0000256" key="1">
    <source>
        <dbReference type="ARBA" id="ARBA00005953"/>
    </source>
</evidence>